<dbReference type="CDD" id="cd18785">
    <property type="entry name" value="SF2_C"/>
    <property type="match status" value="1"/>
</dbReference>
<keyword evidence="3" id="KW-0378">Hydrolase</keyword>
<proteinExistence type="predicted"/>
<reference evidence="3 4" key="1">
    <citation type="journal article" date="2023" name="Microbiol. Spectr.">
        <title>Synergy between Genome Mining, Metabolomics, and Bioinformatics Uncovers Antibacterial Chlorinated Carbazole Alkaloids and Their Biosynthetic Gene Cluster from Streptomyces tubbatahanensis sp. nov., a Novel Actinomycete Isolated from Sulu Sea, Philippines.</title>
        <authorList>
            <person name="Tenebro C.P."/>
            <person name="Trono D.J.V.L."/>
            <person name="Balida L.A.P."/>
            <person name="Bayog L.K.A."/>
            <person name="Bruna J.R."/>
            <person name="Sabido E.M."/>
            <person name="Caspe D.P.C."/>
            <person name="de Los Santos E.L.C."/>
            <person name="Saludes J.P."/>
            <person name="Dalisay D.S."/>
        </authorList>
    </citation>
    <scope>NUCLEOTIDE SEQUENCE [LARGE SCALE GENOMIC DNA]</scope>
    <source>
        <strain evidence="3 4">DSD3025</strain>
    </source>
</reference>
<dbReference type="InterPro" id="IPR001650">
    <property type="entry name" value="Helicase_C-like"/>
</dbReference>
<evidence type="ECO:0000313" key="4">
    <source>
        <dbReference type="Proteomes" id="UP001202244"/>
    </source>
</evidence>
<dbReference type="Proteomes" id="UP001202244">
    <property type="component" value="Chromosome"/>
</dbReference>
<accession>A0ABY3XS18</accession>
<feature type="domain" description="Helicase C-terminal" evidence="2">
    <location>
        <begin position="786"/>
        <end position="953"/>
    </location>
</feature>
<gene>
    <name evidence="3" type="ORF">MMF93_12410</name>
</gene>
<sequence length="1103" mass="120395">MSTSDGRHAAHYRVRDGLVDRLRRELLGPDGPDHPDRDEVLTDDAPITRYLTGVLFPLRAEGKGGGKGAPSEGGPDPRADDLTPEIRVRAADDDPADAAPSSAGQRRPSTMGITFAVALGEASRIVILARAARYEPTDAQGRPIAARRTEARTTDAQTEQWRRRELTLAPVTVDVTVPEAALKTELAEGLRLSVRVRPAAPDSETVTVTATLVNTHTVSERDLADAFTVFQAGLTVRAADGASCFVERPGGGGTDDPDVRTNRLLYRHVPTFAVGHGCAAEWDWRPAAVGVAEKVDAAVEEVRTEFVPSHEVLLTESNPTIDASALGMIGLAHDSKAEVLDALTRLVHGYEEWIAARRLDAEALAGTAHEQAAEERITDCVETLERMRTGVALLDEKPDVLRAFRLANEAMAAQRARSAWVKGGRTGEPDLAEARWRPFQIAFVLLCLAGIDDPEHPDRSVSDLLWFPTGGGKTEAYLGLIAFTTFLRRLRCGARGAGVTVLMRYTLRLLTLQQFERASILICAMEELRRRDPAALGDEEVSIGMWVGRSATPNSLDSAAERLRSASGGQNLQTENPVQLHACPWCGTGLDAHAYEVDFAATRMHVRCPDTACEFHDGLPVHIVDEAVYAARPTLVIATVDKFASMPWRPRTAALFNRDRQDGTPAPELIVQDELHLISGPLGTLTGLYETAVDALAEHPKVIASTATIRRAADQGRSLFDRAVRQFPPAGLDGRDSWFAVETPREDKAARRYVGLFAPGTSQATLLIRTYAALLHQAMHADCPDEVRDAYWTLVGYFNSLRLLSAAELQVHDDVVDQLKVLARADGCEPRDSSGYAELTSRVDASDVPARLRQIEKKWPSADAVDVLLATNMIAVGVDVDRLGLMAVMGQPQTTAEYIQATSRVGRQHPGLVAVMLNATRARDRSHYENFTHFHSALYREVESTSVTPFSVRARDRGLHAVVVALTRLTIPEASENEAAARIDRFVDRVRSKVKPLVLSRVRHVATAEEEVKATDLAVEGFLSRWVQEADLHPGLVYESPHSSRPALLAPFDDRAEGSQAWETLWSLRDVDAESRLFLEPTFTTPHASAARPQGATTPEVSA</sequence>
<keyword evidence="3" id="KW-0547">Nucleotide-binding</keyword>
<evidence type="ECO:0000313" key="3">
    <source>
        <dbReference type="EMBL" id="UNS97219.1"/>
    </source>
</evidence>
<name>A0ABY3XS18_9ACTN</name>
<dbReference type="RefSeq" id="WP_242751372.1">
    <property type="nucleotide sequence ID" value="NZ_CP093846.1"/>
</dbReference>
<dbReference type="Pfam" id="PF00271">
    <property type="entry name" value="Helicase_C"/>
    <property type="match status" value="1"/>
</dbReference>
<protein>
    <submittedName>
        <fullName evidence="3">DNA helicase</fullName>
    </submittedName>
</protein>
<keyword evidence="3" id="KW-0067">ATP-binding</keyword>
<dbReference type="SUPFAM" id="SSF52540">
    <property type="entry name" value="P-loop containing nucleoside triphosphate hydrolases"/>
    <property type="match status" value="1"/>
</dbReference>
<dbReference type="InterPro" id="IPR027417">
    <property type="entry name" value="P-loop_NTPase"/>
</dbReference>
<dbReference type="PROSITE" id="PS51194">
    <property type="entry name" value="HELICASE_CTER"/>
    <property type="match status" value="1"/>
</dbReference>
<dbReference type="Gene3D" id="3.40.50.300">
    <property type="entry name" value="P-loop containing nucleotide triphosphate hydrolases"/>
    <property type="match status" value="2"/>
</dbReference>
<dbReference type="EMBL" id="CP093846">
    <property type="protein sequence ID" value="UNS97219.1"/>
    <property type="molecule type" value="Genomic_DNA"/>
</dbReference>
<dbReference type="GO" id="GO:0004386">
    <property type="term" value="F:helicase activity"/>
    <property type="evidence" value="ECO:0007669"/>
    <property type="project" value="UniProtKB-KW"/>
</dbReference>
<feature type="compositionally biased region" description="Basic and acidic residues" evidence="1">
    <location>
        <begin position="25"/>
        <end position="40"/>
    </location>
</feature>
<keyword evidence="3" id="KW-0347">Helicase</keyword>
<keyword evidence="4" id="KW-1185">Reference proteome</keyword>
<organism evidence="3 4">
    <name type="scientific">Streptomyces tubbatahanensis</name>
    <dbReference type="NCBI Taxonomy" id="2923272"/>
    <lineage>
        <taxon>Bacteria</taxon>
        <taxon>Bacillati</taxon>
        <taxon>Actinomycetota</taxon>
        <taxon>Actinomycetes</taxon>
        <taxon>Kitasatosporales</taxon>
        <taxon>Streptomycetaceae</taxon>
        <taxon>Streptomyces</taxon>
    </lineage>
</organism>
<evidence type="ECO:0000256" key="1">
    <source>
        <dbReference type="SAM" id="MobiDB-lite"/>
    </source>
</evidence>
<feature type="region of interest" description="Disordered" evidence="1">
    <location>
        <begin position="25"/>
        <end position="44"/>
    </location>
</feature>
<feature type="region of interest" description="Disordered" evidence="1">
    <location>
        <begin position="1084"/>
        <end position="1103"/>
    </location>
</feature>
<evidence type="ECO:0000259" key="2">
    <source>
        <dbReference type="PROSITE" id="PS51194"/>
    </source>
</evidence>
<dbReference type="SMART" id="SM00490">
    <property type="entry name" value="HELICc"/>
    <property type="match status" value="1"/>
</dbReference>
<feature type="region of interest" description="Disordered" evidence="1">
    <location>
        <begin position="59"/>
        <end position="82"/>
    </location>
</feature>